<sequence length="68" mass="7585">MKDKNPKCWKEYCAIIKEQHAKGFVEDIPTEPQTSSPIYYIPHQALIKSTSATTETGIVLDASSKMKG</sequence>
<evidence type="ECO:0000313" key="2">
    <source>
        <dbReference type="Proteomes" id="UP000268014"/>
    </source>
</evidence>
<proteinExistence type="predicted"/>
<dbReference type="Proteomes" id="UP000268014">
    <property type="component" value="Unassembled WGS sequence"/>
</dbReference>
<reference evidence="3" key="1">
    <citation type="submission" date="2017-02" db="UniProtKB">
        <authorList>
            <consortium name="WormBaseParasite"/>
        </authorList>
    </citation>
    <scope>IDENTIFICATION</scope>
</reference>
<organism evidence="3">
    <name type="scientific">Haemonchus placei</name>
    <name type="common">Barber's pole worm</name>
    <dbReference type="NCBI Taxonomy" id="6290"/>
    <lineage>
        <taxon>Eukaryota</taxon>
        <taxon>Metazoa</taxon>
        <taxon>Ecdysozoa</taxon>
        <taxon>Nematoda</taxon>
        <taxon>Chromadorea</taxon>
        <taxon>Rhabditida</taxon>
        <taxon>Rhabditina</taxon>
        <taxon>Rhabditomorpha</taxon>
        <taxon>Strongyloidea</taxon>
        <taxon>Trichostrongylidae</taxon>
        <taxon>Haemonchus</taxon>
    </lineage>
</organism>
<dbReference type="EMBL" id="UZAF01016220">
    <property type="protein sequence ID" value="VDO23407.1"/>
    <property type="molecule type" value="Genomic_DNA"/>
</dbReference>
<name>A0A0N4W3V1_HAEPC</name>
<reference evidence="1 2" key="2">
    <citation type="submission" date="2018-11" db="EMBL/GenBank/DDBJ databases">
        <authorList>
            <consortium name="Pathogen Informatics"/>
        </authorList>
    </citation>
    <scope>NUCLEOTIDE SEQUENCE [LARGE SCALE GENOMIC DNA]</scope>
    <source>
        <strain evidence="1 2">MHpl1</strain>
    </source>
</reference>
<dbReference type="AlphaFoldDB" id="A0A0N4W3V1"/>
<accession>A0A0N4W3V1</accession>
<evidence type="ECO:0000313" key="1">
    <source>
        <dbReference type="EMBL" id="VDO23407.1"/>
    </source>
</evidence>
<protein>
    <submittedName>
        <fullName evidence="1 3">Uncharacterized protein</fullName>
    </submittedName>
</protein>
<dbReference type="WBParaSite" id="HPLM_0000452001-mRNA-1">
    <property type="protein sequence ID" value="HPLM_0000452001-mRNA-1"/>
    <property type="gene ID" value="HPLM_0000452001"/>
</dbReference>
<evidence type="ECO:0000313" key="3">
    <source>
        <dbReference type="WBParaSite" id="HPLM_0000452001-mRNA-1"/>
    </source>
</evidence>
<gene>
    <name evidence="1" type="ORF">HPLM_LOCUS4512</name>
</gene>
<dbReference type="OrthoDB" id="5920525at2759"/>
<keyword evidence="2" id="KW-1185">Reference proteome</keyword>